<accession>A0A0F9RK26</accession>
<gene>
    <name evidence="1" type="ORF">LCGC14_0886250</name>
</gene>
<protein>
    <submittedName>
        <fullName evidence="1">Uncharacterized protein</fullName>
    </submittedName>
</protein>
<dbReference type="AlphaFoldDB" id="A0A0F9RK26"/>
<dbReference type="EMBL" id="LAZR01002813">
    <property type="protein sequence ID" value="KKN25296.1"/>
    <property type="molecule type" value="Genomic_DNA"/>
</dbReference>
<organism evidence="1">
    <name type="scientific">marine sediment metagenome</name>
    <dbReference type="NCBI Taxonomy" id="412755"/>
    <lineage>
        <taxon>unclassified sequences</taxon>
        <taxon>metagenomes</taxon>
        <taxon>ecological metagenomes</taxon>
    </lineage>
</organism>
<proteinExistence type="predicted"/>
<name>A0A0F9RK26_9ZZZZ</name>
<comment type="caution">
    <text evidence="1">The sequence shown here is derived from an EMBL/GenBank/DDBJ whole genome shotgun (WGS) entry which is preliminary data.</text>
</comment>
<reference evidence="1" key="1">
    <citation type="journal article" date="2015" name="Nature">
        <title>Complex archaea that bridge the gap between prokaryotes and eukaryotes.</title>
        <authorList>
            <person name="Spang A."/>
            <person name="Saw J.H."/>
            <person name="Jorgensen S.L."/>
            <person name="Zaremba-Niedzwiedzka K."/>
            <person name="Martijn J."/>
            <person name="Lind A.E."/>
            <person name="van Eijk R."/>
            <person name="Schleper C."/>
            <person name="Guy L."/>
            <person name="Ettema T.J."/>
        </authorList>
    </citation>
    <scope>NUCLEOTIDE SEQUENCE</scope>
</reference>
<evidence type="ECO:0000313" key="1">
    <source>
        <dbReference type="EMBL" id="KKN25296.1"/>
    </source>
</evidence>
<sequence>MSQIKDLELDSAYIIVHGKDGETIINGLFEINNVKTSLPNEIKEGFYSETVIDSEVIKKTYHNVFVSDAYGNWLFSRIKFESHTSMASVVVRDERWQVPFSDAVNDIKKEVYISFSMTSGKQFTCFLFDTTVDILAKTSFDDYLKGEKKSSNKKRELFDHVYPPDFVSEGILTTREEFLRDYFHYVYPNYYASSSGQSVSINQYASKTFDEQNVQYLPNEARVEMSTKRSKAVVESIVNNVFKSESDMNTFLLSEDIRSSSGILVPRFATSATSVINKKQWLKWMFDTLTDSALLASLPPFGIDYASDLLREAIIQLNRLKVSGPSPNPLEVVINQENYADAAEALAGSNILNILNGLFGHKTIRGVFMHTFTYYGTYNGFVLDSTTLRPRTEMEKLFKLYEFIFPGYQTGFSWAPNGATPSGVTISSNIFHYLYGNAYFRFSVVGSSRQYKFNLGYAPMTFLESSKIDLLSLSSLDKDLQNKFIGYYNQEYDKKLNENERVKAFLDNSQELFKILEPKIRIVLKYLQYDERLVKDIMFKVISSLQAKSKTSVRTQIDDLMTSPKSGGIITFNNIKIGSEKLKIYLDKSEDLAGHDIFTFIRDWSETKIITEEMIELINREAIHGKMSVLWSTLESYYIRGAQQNVRFKYVENKVIQKPSVIPNGWQYIGLSPSAARYDFIEQSERYSMGNPSYIEISLDGLFRNDINEMLKLLKVVEISTGMKKSNINTQFGFVMSIINFGAGFTFEDHIAIFDGRMFHEPSEVYSGSISLGAGIKYMHIDLATLNQMASNDLDIERINEEWDIPFLYSDLSKY</sequence>